<dbReference type="EC" id="2.7.7.7" evidence="1"/>
<dbReference type="GO" id="GO:0003887">
    <property type="term" value="F:DNA-directed DNA polymerase activity"/>
    <property type="evidence" value="ECO:0007669"/>
    <property type="project" value="UniProtKB-EC"/>
</dbReference>
<evidence type="ECO:0000313" key="1">
    <source>
        <dbReference type="EMBL" id="TWU21660.1"/>
    </source>
</evidence>
<name>A0A5C6CAP3_9BACT</name>
<dbReference type="EMBL" id="SJPT01000006">
    <property type="protein sequence ID" value="TWU21660.1"/>
    <property type="molecule type" value="Genomic_DNA"/>
</dbReference>
<accession>A0A5C6CAP3</accession>
<keyword evidence="1" id="KW-0808">Transferase</keyword>
<dbReference type="GO" id="GO:0006261">
    <property type="term" value="P:DNA-templated DNA replication"/>
    <property type="evidence" value="ECO:0007669"/>
    <property type="project" value="TreeGrafter"/>
</dbReference>
<dbReference type="AlphaFoldDB" id="A0A5C6CAP3"/>
<dbReference type="InterPro" id="IPR050238">
    <property type="entry name" value="DNA_Rep/Repair_Clamp_Loader"/>
</dbReference>
<dbReference type="PANTHER" id="PTHR11669">
    <property type="entry name" value="REPLICATION FACTOR C / DNA POLYMERASE III GAMMA-TAU SUBUNIT"/>
    <property type="match status" value="1"/>
</dbReference>
<organism evidence="1 2">
    <name type="scientific">Novipirellula galeiformis</name>
    <dbReference type="NCBI Taxonomy" id="2528004"/>
    <lineage>
        <taxon>Bacteria</taxon>
        <taxon>Pseudomonadati</taxon>
        <taxon>Planctomycetota</taxon>
        <taxon>Planctomycetia</taxon>
        <taxon>Pirellulales</taxon>
        <taxon>Pirellulaceae</taxon>
        <taxon>Novipirellula</taxon>
    </lineage>
</organism>
<dbReference type="Gene3D" id="3.40.50.300">
    <property type="entry name" value="P-loop containing nucleotide triphosphate hydrolases"/>
    <property type="match status" value="1"/>
</dbReference>
<dbReference type="RefSeq" id="WP_231612455.1">
    <property type="nucleotide sequence ID" value="NZ_SJPT01000006.1"/>
</dbReference>
<evidence type="ECO:0000313" key="2">
    <source>
        <dbReference type="Proteomes" id="UP000316304"/>
    </source>
</evidence>
<dbReference type="PANTHER" id="PTHR11669:SF8">
    <property type="entry name" value="DNA POLYMERASE III SUBUNIT DELTA"/>
    <property type="match status" value="1"/>
</dbReference>
<dbReference type="Pfam" id="PF13177">
    <property type="entry name" value="DNA_pol3_delta2"/>
    <property type="match status" value="1"/>
</dbReference>
<proteinExistence type="predicted"/>
<sequence length="341" mass="37800">MMSTNWSNLIGHKQIENWFATAIRKGHLTGSFLFVGQPGVGKRTTANLLARTLLCERNAPEDMNPCGVCEGCVQVAAGTHPDVTRVSKPNDKSFIPLELLIGPPDSRMQEGFCRDVRLKPMRGRRRVAMIEDADFLNEEGANCLLKTLEEPSSNAVILLIGTSEQRQLPTIRSRCRVIRFQSPSSENAQRLMREVHSIEATDQQIAEAVEVSGGDMHVAVRLLSGEADKLRDALRSQFGSRTPDPVALCRMINAHVEQAGKEAAKRRAAMRDVFSFAVQHYRQQLRQGLGDRLVTQHSLNRLDRSIRALREVDRSANQSTLIECYSADIAAATTGDRGEIG</sequence>
<dbReference type="Proteomes" id="UP000316304">
    <property type="component" value="Unassembled WGS sequence"/>
</dbReference>
<gene>
    <name evidence="1" type="primary">dnaX_2</name>
    <name evidence="1" type="ORF">Pla52o_38470</name>
</gene>
<protein>
    <submittedName>
        <fullName evidence="1">DNA polymerase III subunit tau</fullName>
        <ecNumber evidence="1">2.7.7.7</ecNumber>
    </submittedName>
</protein>
<comment type="caution">
    <text evidence="1">The sequence shown here is derived from an EMBL/GenBank/DDBJ whole genome shotgun (WGS) entry which is preliminary data.</text>
</comment>
<dbReference type="SUPFAM" id="SSF52540">
    <property type="entry name" value="P-loop containing nucleoside triphosphate hydrolases"/>
    <property type="match status" value="1"/>
</dbReference>
<keyword evidence="1" id="KW-0548">Nucleotidyltransferase</keyword>
<dbReference type="InterPro" id="IPR027417">
    <property type="entry name" value="P-loop_NTPase"/>
</dbReference>
<reference evidence="1 2" key="1">
    <citation type="submission" date="2019-02" db="EMBL/GenBank/DDBJ databases">
        <title>Deep-cultivation of Planctomycetes and their phenomic and genomic characterization uncovers novel biology.</title>
        <authorList>
            <person name="Wiegand S."/>
            <person name="Jogler M."/>
            <person name="Boedeker C."/>
            <person name="Pinto D."/>
            <person name="Vollmers J."/>
            <person name="Rivas-Marin E."/>
            <person name="Kohn T."/>
            <person name="Peeters S.H."/>
            <person name="Heuer A."/>
            <person name="Rast P."/>
            <person name="Oberbeckmann S."/>
            <person name="Bunk B."/>
            <person name="Jeske O."/>
            <person name="Meyerdierks A."/>
            <person name="Storesund J.E."/>
            <person name="Kallscheuer N."/>
            <person name="Luecker S."/>
            <person name="Lage O.M."/>
            <person name="Pohl T."/>
            <person name="Merkel B.J."/>
            <person name="Hornburger P."/>
            <person name="Mueller R.-W."/>
            <person name="Bruemmer F."/>
            <person name="Labrenz M."/>
            <person name="Spormann A.M."/>
            <person name="Op Den Camp H."/>
            <person name="Overmann J."/>
            <person name="Amann R."/>
            <person name="Jetten M.S.M."/>
            <person name="Mascher T."/>
            <person name="Medema M.H."/>
            <person name="Devos D.P."/>
            <person name="Kaster A.-K."/>
            <person name="Ovreas L."/>
            <person name="Rohde M."/>
            <person name="Galperin M.Y."/>
            <person name="Jogler C."/>
        </authorList>
    </citation>
    <scope>NUCLEOTIDE SEQUENCE [LARGE SCALE GENOMIC DNA]</scope>
    <source>
        <strain evidence="1 2">Pla52o</strain>
    </source>
</reference>
<keyword evidence="2" id="KW-1185">Reference proteome</keyword>